<feature type="domain" description="Mur ligase central" evidence="5">
    <location>
        <begin position="55"/>
        <end position="199"/>
    </location>
</feature>
<dbReference type="Gene3D" id="3.90.190.20">
    <property type="entry name" value="Mur ligase, C-terminal domain"/>
    <property type="match status" value="1"/>
</dbReference>
<dbReference type="GO" id="GO:0004326">
    <property type="term" value="F:tetrahydrofolylpolyglutamate synthase activity"/>
    <property type="evidence" value="ECO:0007669"/>
    <property type="project" value="InterPro"/>
</dbReference>
<dbReference type="InterPro" id="IPR036615">
    <property type="entry name" value="Mur_ligase_C_dom_sf"/>
</dbReference>
<keyword evidence="1" id="KW-0436">Ligase</keyword>
<dbReference type="InterPro" id="IPR013221">
    <property type="entry name" value="Mur_ligase_cen"/>
</dbReference>
<evidence type="ECO:0008006" key="8">
    <source>
        <dbReference type="Google" id="ProtNLM"/>
    </source>
</evidence>
<protein>
    <recommendedName>
        <fullName evidence="8">UDP-N-acetylmuramoyl-L-alanyl-D-glutamate--2, 6-diaminopimelate ligase</fullName>
    </recommendedName>
</protein>
<evidence type="ECO:0000259" key="4">
    <source>
        <dbReference type="Pfam" id="PF02875"/>
    </source>
</evidence>
<feature type="domain" description="Mur ligase C-terminal" evidence="4">
    <location>
        <begin position="254"/>
        <end position="395"/>
    </location>
</feature>
<dbReference type="PROSITE" id="PS01011">
    <property type="entry name" value="FOLYLPOLYGLU_SYNT_1"/>
    <property type="match status" value="1"/>
</dbReference>
<dbReference type="SUPFAM" id="SSF53623">
    <property type="entry name" value="MurD-like peptide ligases, catalytic domain"/>
    <property type="match status" value="1"/>
</dbReference>
<evidence type="ECO:0000256" key="3">
    <source>
        <dbReference type="ARBA" id="ARBA00022840"/>
    </source>
</evidence>
<dbReference type="GO" id="GO:0005524">
    <property type="term" value="F:ATP binding"/>
    <property type="evidence" value="ECO:0007669"/>
    <property type="project" value="UniProtKB-KW"/>
</dbReference>
<evidence type="ECO:0000256" key="2">
    <source>
        <dbReference type="ARBA" id="ARBA00022741"/>
    </source>
</evidence>
<sequence length="421" mass="47664">MLKENKPLEQLLSLGRKIIPHWVFRASQPVYHWLLAWAGAIVYRFPSRGMKIIGVTGTKGKSTTTFLIAKILEEAGEPVAAIGSLGYKIREKEWPNTLKMTMPGRMRLQHFLHQAKSAGCKYVVLEVTSEGIKQKRHLGIKFDCAVLTTIHREHIENHGSYEKYIQAKEQLFKKTNQTHILNADDPLFERFQKMPSQKTILYTAQDWERLGLKTELPGDFNKYNILAAASVAENYRVEPEVIRRAIAKINTIPGRMEFIWSEQGFWVVVDYAHTPDSLILVYDYLKRQLKRGGRLIAILGAAGGGRDKWKRPEFGKIAAHYCDEIILTNEDPYDEDPVQILAEVKSGISNSQSHGSLGISFPISNLFEIIDRKEAMRYALTKAKKGDIVVITGKGAETSMALANGQKIPWSDKEMVLSLLK</sequence>
<organism evidence="6 7">
    <name type="scientific">Candidatus Yanofskybacteria bacterium RIFCSPHIGHO2_12_FULL_45_19b</name>
    <dbReference type="NCBI Taxonomy" id="1802689"/>
    <lineage>
        <taxon>Bacteria</taxon>
        <taxon>Candidatus Yanofskyibacteriota</taxon>
    </lineage>
</organism>
<dbReference type="InterPro" id="IPR018109">
    <property type="entry name" value="Folylpolyglutamate_synth_CS"/>
</dbReference>
<dbReference type="InterPro" id="IPR036565">
    <property type="entry name" value="Mur-like_cat_sf"/>
</dbReference>
<accession>A0A1F8G0K6</accession>
<dbReference type="Pfam" id="PF02875">
    <property type="entry name" value="Mur_ligase_C"/>
    <property type="match status" value="1"/>
</dbReference>
<dbReference type="Proteomes" id="UP000177478">
    <property type="component" value="Unassembled WGS sequence"/>
</dbReference>
<dbReference type="Pfam" id="PF08245">
    <property type="entry name" value="Mur_ligase_M"/>
    <property type="match status" value="1"/>
</dbReference>
<name>A0A1F8G0K6_9BACT</name>
<proteinExistence type="predicted"/>
<comment type="caution">
    <text evidence="6">The sequence shown here is derived from an EMBL/GenBank/DDBJ whole genome shotgun (WGS) entry which is preliminary data.</text>
</comment>
<evidence type="ECO:0000313" key="6">
    <source>
        <dbReference type="EMBL" id="OGN18892.1"/>
    </source>
</evidence>
<dbReference type="Gene3D" id="3.40.1190.10">
    <property type="entry name" value="Mur-like, catalytic domain"/>
    <property type="match status" value="1"/>
</dbReference>
<evidence type="ECO:0000256" key="1">
    <source>
        <dbReference type="ARBA" id="ARBA00022598"/>
    </source>
</evidence>
<keyword evidence="2" id="KW-0547">Nucleotide-binding</keyword>
<keyword evidence="3" id="KW-0067">ATP-binding</keyword>
<evidence type="ECO:0000259" key="5">
    <source>
        <dbReference type="Pfam" id="PF08245"/>
    </source>
</evidence>
<evidence type="ECO:0000313" key="7">
    <source>
        <dbReference type="Proteomes" id="UP000177478"/>
    </source>
</evidence>
<dbReference type="AlphaFoldDB" id="A0A1F8G0K6"/>
<dbReference type="SUPFAM" id="SSF53244">
    <property type="entry name" value="MurD-like peptide ligases, peptide-binding domain"/>
    <property type="match status" value="1"/>
</dbReference>
<gene>
    <name evidence="6" type="ORF">A3F25_00170</name>
</gene>
<dbReference type="PANTHER" id="PTHR23135">
    <property type="entry name" value="MUR LIGASE FAMILY MEMBER"/>
    <property type="match status" value="1"/>
</dbReference>
<reference evidence="6 7" key="1">
    <citation type="journal article" date="2016" name="Nat. Commun.">
        <title>Thousands of microbial genomes shed light on interconnected biogeochemical processes in an aquifer system.</title>
        <authorList>
            <person name="Anantharaman K."/>
            <person name="Brown C.T."/>
            <person name="Hug L.A."/>
            <person name="Sharon I."/>
            <person name="Castelle C.J."/>
            <person name="Probst A.J."/>
            <person name="Thomas B.C."/>
            <person name="Singh A."/>
            <person name="Wilkins M.J."/>
            <person name="Karaoz U."/>
            <person name="Brodie E.L."/>
            <person name="Williams K.H."/>
            <person name="Hubbard S.S."/>
            <person name="Banfield J.F."/>
        </authorList>
    </citation>
    <scope>NUCLEOTIDE SEQUENCE [LARGE SCALE GENOMIC DNA]</scope>
</reference>
<dbReference type="PANTHER" id="PTHR23135:SF4">
    <property type="entry name" value="UDP-N-ACETYLMURAMOYL-L-ALANYL-D-GLUTAMATE--2,6-DIAMINOPIMELATE LIGASE MURE HOMOLOG, CHLOROPLASTIC"/>
    <property type="match status" value="1"/>
</dbReference>
<dbReference type="STRING" id="1802689.A3F25_00170"/>
<dbReference type="InterPro" id="IPR004101">
    <property type="entry name" value="Mur_ligase_C"/>
</dbReference>
<dbReference type="EMBL" id="MGKD01000027">
    <property type="protein sequence ID" value="OGN18892.1"/>
    <property type="molecule type" value="Genomic_DNA"/>
</dbReference>